<evidence type="ECO:0000259" key="12">
    <source>
        <dbReference type="Pfam" id="PF22536"/>
    </source>
</evidence>
<evidence type="ECO:0000256" key="4">
    <source>
        <dbReference type="ARBA" id="ARBA00022478"/>
    </source>
</evidence>
<evidence type="ECO:0000256" key="9">
    <source>
        <dbReference type="SAM" id="MobiDB-lite"/>
    </source>
</evidence>
<name>A0A6G1JED3_9PLEO</name>
<gene>
    <name evidence="13" type="ORF">K458DRAFT_359936</name>
</gene>
<evidence type="ECO:0000313" key="13">
    <source>
        <dbReference type="EMBL" id="KAF2688924.1"/>
    </source>
</evidence>
<feature type="domain" description="RNA polymerase III subunit RPC82-related helix-turn-helix" evidence="11">
    <location>
        <begin position="13"/>
        <end position="69"/>
    </location>
</feature>
<evidence type="ECO:0000259" key="10">
    <source>
        <dbReference type="Pfam" id="PF05645"/>
    </source>
</evidence>
<dbReference type="GO" id="GO:0005666">
    <property type="term" value="C:RNA polymerase III complex"/>
    <property type="evidence" value="ECO:0007669"/>
    <property type="project" value="UniProtKB-UniRule"/>
</dbReference>
<dbReference type="InterPro" id="IPR036388">
    <property type="entry name" value="WH-like_DNA-bd_sf"/>
</dbReference>
<dbReference type="InterPro" id="IPR039748">
    <property type="entry name" value="RPC3"/>
</dbReference>
<organism evidence="13 14">
    <name type="scientific">Lentithecium fluviatile CBS 122367</name>
    <dbReference type="NCBI Taxonomy" id="1168545"/>
    <lineage>
        <taxon>Eukaryota</taxon>
        <taxon>Fungi</taxon>
        <taxon>Dikarya</taxon>
        <taxon>Ascomycota</taxon>
        <taxon>Pezizomycotina</taxon>
        <taxon>Dothideomycetes</taxon>
        <taxon>Pleosporomycetidae</taxon>
        <taxon>Pleosporales</taxon>
        <taxon>Massarineae</taxon>
        <taxon>Lentitheciaceae</taxon>
        <taxon>Lentithecium</taxon>
    </lineage>
</organism>
<feature type="domain" description="DNA-directed RNA polymerase III subunit RPC3 winged-helix" evidence="12">
    <location>
        <begin position="495"/>
        <end position="568"/>
    </location>
</feature>
<dbReference type="InterPro" id="IPR013197">
    <property type="entry name" value="RNA_pol_III_RPC82-rel_HTH"/>
</dbReference>
<sequence length="664" mass="74961">MSYTQRETPILAQLCTFLVEDVYGELAARVFSVLARFGRQRLVDILRLSYLNRRQIGAGLVILVQQHLVARSSTDTSPTFYAIDWQHSYALVRCGRIAKLVEERFGSQAANVVSNLLTLGHTRISDLKDAYFPPDTDSDADLDDGIVNGVGTKRMRNGEPVNGVNGKVNGTAPGTLVNGDGHSNGVDSAHSNGTAKEHDGSIDSVKDLYKIVHKLMKEGWVIKLDEAQYLSAGDYHELARQLAIAEKCGGGEPTGTKQNAEIEEATLRHKRRIRDAWLEVPQTLGGEHKTNGSAYEHANKRVKINGDNDWSRGAFQDEEELVIRINPEKIAVAMRTEQLVNLVEQRLGPITARIYRIMLRSLETHIPRCFDEWADPSPAGKENSPIVEDDPQLCIYPEHIANLTTHLDICEGLDPQGICQITGRSLVKDKENPADKVLSQPVDPSKLSYHERKMVVEKHIELLTHDPFHFATWSGRGTFRIDFEEIAKALIQHELENTVEARKGPTGVKLIRALRKKGKLDERQTCNAMMMSANDIRDMVNDLTVQGFVQTQEIPKVDRREAKHSLHLVWYDCQRAREKLLHDTYKGMVRIMQRLAFERERVQSLLAKAERSDVVGNEDKYLTADELDMLKKWKEVQEKLLLQLFREDDLVATLRDFVGPMVSV</sequence>
<dbReference type="Proteomes" id="UP000799291">
    <property type="component" value="Unassembled WGS sequence"/>
</dbReference>
<keyword evidence="5 8" id="KW-0804">Transcription</keyword>
<keyword evidence="6 8" id="KW-0539">Nucleus</keyword>
<evidence type="ECO:0000256" key="1">
    <source>
        <dbReference type="ARBA" id="ARBA00004123"/>
    </source>
</evidence>
<dbReference type="OrthoDB" id="272392at2759"/>
<feature type="region of interest" description="Disordered" evidence="9">
    <location>
        <begin position="151"/>
        <end position="170"/>
    </location>
</feature>
<dbReference type="AlphaFoldDB" id="A0A6G1JED3"/>
<comment type="function">
    <text evidence="7 8">DNA-dependent RNA polymerase catalyzes the transcription of DNA into RNA using the four ribonucleoside triphosphates as substrates. Specific core component of RNA polymerase III which synthesizes small RNAs, such as 5S rRNA and tRNAs.</text>
</comment>
<accession>A0A6G1JED3</accession>
<evidence type="ECO:0000256" key="2">
    <source>
        <dbReference type="ARBA" id="ARBA00006835"/>
    </source>
</evidence>
<feature type="domain" description="RNA polymerase III Rpc82 C -terminal" evidence="10">
    <location>
        <begin position="213"/>
        <end position="490"/>
    </location>
</feature>
<dbReference type="Pfam" id="PF05645">
    <property type="entry name" value="RNA_pol_Rpc82"/>
    <property type="match status" value="1"/>
</dbReference>
<evidence type="ECO:0000256" key="5">
    <source>
        <dbReference type="ARBA" id="ARBA00023163"/>
    </source>
</evidence>
<dbReference type="InterPro" id="IPR055207">
    <property type="entry name" value="POLR3C_WHD"/>
</dbReference>
<dbReference type="GO" id="GO:0003697">
    <property type="term" value="F:single-stranded DNA binding"/>
    <property type="evidence" value="ECO:0007669"/>
    <property type="project" value="UniProtKB-UniRule"/>
</dbReference>
<comment type="subcellular location">
    <subcellularLocation>
        <location evidence="1 8">Nucleus</location>
    </subcellularLocation>
</comment>
<dbReference type="Pfam" id="PF22536">
    <property type="entry name" value="WHD_POLR3C"/>
    <property type="match status" value="1"/>
</dbReference>
<dbReference type="InterPro" id="IPR008806">
    <property type="entry name" value="RNA_pol_III_Rpc82_C"/>
</dbReference>
<dbReference type="GO" id="GO:0006351">
    <property type="term" value="P:DNA-templated transcription"/>
    <property type="evidence" value="ECO:0007669"/>
    <property type="project" value="InterPro"/>
</dbReference>
<feature type="compositionally biased region" description="Polar residues" evidence="9">
    <location>
        <begin position="185"/>
        <end position="194"/>
    </location>
</feature>
<dbReference type="PANTHER" id="PTHR12949:SF0">
    <property type="entry name" value="DNA-DIRECTED RNA POLYMERASE III SUBUNIT RPC3"/>
    <property type="match status" value="1"/>
</dbReference>
<evidence type="ECO:0000256" key="7">
    <source>
        <dbReference type="ARBA" id="ARBA00025127"/>
    </source>
</evidence>
<evidence type="ECO:0000256" key="3">
    <source>
        <dbReference type="ARBA" id="ARBA00011206"/>
    </source>
</evidence>
<evidence type="ECO:0000256" key="8">
    <source>
        <dbReference type="RuleBase" id="RU367076"/>
    </source>
</evidence>
<dbReference type="Gene3D" id="1.10.10.10">
    <property type="entry name" value="Winged helix-like DNA-binding domain superfamily/Winged helix DNA-binding domain"/>
    <property type="match status" value="2"/>
</dbReference>
<reference evidence="13" key="1">
    <citation type="journal article" date="2020" name="Stud. Mycol.">
        <title>101 Dothideomycetes genomes: a test case for predicting lifestyles and emergence of pathogens.</title>
        <authorList>
            <person name="Haridas S."/>
            <person name="Albert R."/>
            <person name="Binder M."/>
            <person name="Bloem J."/>
            <person name="Labutti K."/>
            <person name="Salamov A."/>
            <person name="Andreopoulos B."/>
            <person name="Baker S."/>
            <person name="Barry K."/>
            <person name="Bills G."/>
            <person name="Bluhm B."/>
            <person name="Cannon C."/>
            <person name="Castanera R."/>
            <person name="Culley D."/>
            <person name="Daum C."/>
            <person name="Ezra D."/>
            <person name="Gonzalez J."/>
            <person name="Henrissat B."/>
            <person name="Kuo A."/>
            <person name="Liang C."/>
            <person name="Lipzen A."/>
            <person name="Lutzoni F."/>
            <person name="Magnuson J."/>
            <person name="Mondo S."/>
            <person name="Nolan M."/>
            <person name="Ohm R."/>
            <person name="Pangilinan J."/>
            <person name="Park H.-J."/>
            <person name="Ramirez L."/>
            <person name="Alfaro M."/>
            <person name="Sun H."/>
            <person name="Tritt A."/>
            <person name="Yoshinaga Y."/>
            <person name="Zwiers L.-H."/>
            <person name="Turgeon B."/>
            <person name="Goodwin S."/>
            <person name="Spatafora J."/>
            <person name="Crous P."/>
            <person name="Grigoriev I."/>
        </authorList>
    </citation>
    <scope>NUCLEOTIDE SEQUENCE</scope>
    <source>
        <strain evidence="13">CBS 122367</strain>
    </source>
</reference>
<dbReference type="PANTHER" id="PTHR12949">
    <property type="entry name" value="RNA POLYMERASE III DNA DIRECTED -RELATED"/>
    <property type="match status" value="1"/>
</dbReference>
<comment type="subunit">
    <text evidence="3 8">Component of the RNA polymerase III (Pol III) complex consisting of 17 subunits.</text>
</comment>
<evidence type="ECO:0000256" key="6">
    <source>
        <dbReference type="ARBA" id="ARBA00023242"/>
    </source>
</evidence>
<keyword evidence="14" id="KW-1185">Reference proteome</keyword>
<dbReference type="Pfam" id="PF08221">
    <property type="entry name" value="HTH_9"/>
    <property type="match status" value="1"/>
</dbReference>
<evidence type="ECO:0000259" key="11">
    <source>
        <dbReference type="Pfam" id="PF08221"/>
    </source>
</evidence>
<keyword evidence="4 8" id="KW-0240">DNA-directed RNA polymerase</keyword>
<dbReference type="EMBL" id="MU005573">
    <property type="protein sequence ID" value="KAF2688924.1"/>
    <property type="molecule type" value="Genomic_DNA"/>
</dbReference>
<feature type="region of interest" description="Disordered" evidence="9">
    <location>
        <begin position="179"/>
        <end position="200"/>
    </location>
</feature>
<evidence type="ECO:0000313" key="14">
    <source>
        <dbReference type="Proteomes" id="UP000799291"/>
    </source>
</evidence>
<proteinExistence type="inferred from homology"/>
<comment type="similarity">
    <text evidence="2 8">Belongs to the RNA polymerase beta chain family.</text>
</comment>
<protein>
    <recommendedName>
        <fullName evidence="8">DNA-directed RNA polymerase III subunit RPC3</fullName>
        <shortName evidence="8">RNA polymerase III subunit C3</shortName>
    </recommendedName>
</protein>